<accession>F7VIG8</accession>
<evidence type="ECO:0000313" key="2">
    <source>
        <dbReference type="EMBL" id="GAA10163.1"/>
    </source>
</evidence>
<evidence type="ECO:0000256" key="1">
    <source>
        <dbReference type="SAM" id="MobiDB-lite"/>
    </source>
</evidence>
<feature type="compositionally biased region" description="Polar residues" evidence="1">
    <location>
        <begin position="29"/>
        <end position="38"/>
    </location>
</feature>
<protein>
    <submittedName>
        <fullName evidence="2">Uncharacterized protein</fullName>
    </submittedName>
</protein>
<sequence length="61" mass="6527">MTRDVFIPRAGTPVAAPSSAPSTPAQVTQAQTSESNATDDPLASAFPEWDLLPATQFVRRR</sequence>
<evidence type="ECO:0000313" key="3">
    <source>
        <dbReference type="Proteomes" id="UP000004319"/>
    </source>
</evidence>
<proteinExistence type="predicted"/>
<reference evidence="2 3" key="1">
    <citation type="journal article" date="2011" name="Biochem. Biophys. Res. Commun.">
        <title>Increased number of Arginine-based salt bridges contributes to the thermotolerance of thermotolerant acetic acid bacteria, Acetobacter tropicalis SKU1100.</title>
        <authorList>
            <person name="Matsutani M."/>
            <person name="Hirakawa H."/>
            <person name="Nishikura M."/>
            <person name="Soemphol W."/>
            <person name="Ali I.A.I."/>
            <person name="Yakushi T."/>
            <person name="Matsushita K."/>
        </authorList>
    </citation>
    <scope>NUCLEOTIDE SEQUENCE [LARGE SCALE GENOMIC DNA]</scope>
    <source>
        <strain evidence="2 3">NBRC 101654</strain>
    </source>
</reference>
<name>F7VIG8_9PROT</name>
<dbReference type="EMBL" id="BABS01000178">
    <property type="protein sequence ID" value="GAA10163.1"/>
    <property type="molecule type" value="Genomic_DNA"/>
</dbReference>
<dbReference type="Proteomes" id="UP000004319">
    <property type="component" value="Unassembled WGS sequence"/>
</dbReference>
<dbReference type="RefSeq" id="WP_006560186.1">
    <property type="nucleotide sequence ID" value="NZ_BABS01000178.1"/>
</dbReference>
<gene>
    <name evidence="2" type="ORF">ATPR_3167</name>
</gene>
<dbReference type="AlphaFoldDB" id="F7VIG8"/>
<comment type="caution">
    <text evidence="2">The sequence shown here is derived from an EMBL/GenBank/DDBJ whole genome shotgun (WGS) entry which is preliminary data.</text>
</comment>
<feature type="region of interest" description="Disordered" evidence="1">
    <location>
        <begin position="1"/>
        <end position="46"/>
    </location>
</feature>
<organism evidence="2 3">
    <name type="scientific">Acetobacter tropicalis NBRC 101654</name>
    <dbReference type="NCBI Taxonomy" id="749388"/>
    <lineage>
        <taxon>Bacteria</taxon>
        <taxon>Pseudomonadati</taxon>
        <taxon>Pseudomonadota</taxon>
        <taxon>Alphaproteobacteria</taxon>
        <taxon>Acetobacterales</taxon>
        <taxon>Acetobacteraceae</taxon>
        <taxon>Acetobacter</taxon>
    </lineage>
</organism>
<feature type="compositionally biased region" description="Low complexity" evidence="1">
    <location>
        <begin position="12"/>
        <end position="28"/>
    </location>
</feature>